<comment type="caution">
    <text evidence="2">The sequence shown here is derived from an EMBL/GenBank/DDBJ whole genome shotgun (WGS) entry which is preliminary data.</text>
</comment>
<dbReference type="PANTHER" id="PTHR30383:SF5">
    <property type="entry name" value="SGNH HYDROLASE-TYPE ESTERASE DOMAIN-CONTAINING PROTEIN"/>
    <property type="match status" value="1"/>
</dbReference>
<dbReference type="InterPro" id="IPR013830">
    <property type="entry name" value="SGNH_hydro"/>
</dbReference>
<gene>
    <name evidence="2" type="primary">axe2_5</name>
    <name evidence="2" type="ORF">SDC9_199692</name>
</gene>
<dbReference type="AlphaFoldDB" id="A0A645ILR1"/>
<dbReference type="Pfam" id="PF13472">
    <property type="entry name" value="Lipase_GDSL_2"/>
    <property type="match status" value="1"/>
</dbReference>
<accession>A0A645ILR1</accession>
<evidence type="ECO:0000259" key="1">
    <source>
        <dbReference type="Pfam" id="PF13472"/>
    </source>
</evidence>
<dbReference type="GO" id="GO:0004622">
    <property type="term" value="F:phosphatidylcholine lysophospholipase activity"/>
    <property type="evidence" value="ECO:0007669"/>
    <property type="project" value="TreeGrafter"/>
</dbReference>
<organism evidence="2">
    <name type="scientific">bioreactor metagenome</name>
    <dbReference type="NCBI Taxonomy" id="1076179"/>
    <lineage>
        <taxon>unclassified sequences</taxon>
        <taxon>metagenomes</taxon>
        <taxon>ecological metagenomes</taxon>
    </lineage>
</organism>
<protein>
    <submittedName>
        <fullName evidence="2">Acetylxylan esterase</fullName>
        <ecNumber evidence="2">3.1.1.72</ecNumber>
    </submittedName>
</protein>
<dbReference type="GO" id="GO:0046555">
    <property type="term" value="F:acetylxylan esterase activity"/>
    <property type="evidence" value="ECO:0007669"/>
    <property type="project" value="UniProtKB-EC"/>
</dbReference>
<dbReference type="PANTHER" id="PTHR30383">
    <property type="entry name" value="THIOESTERASE 1/PROTEASE 1/LYSOPHOSPHOLIPASE L1"/>
    <property type="match status" value="1"/>
</dbReference>
<dbReference type="EC" id="3.1.1.72" evidence="2"/>
<name>A0A645ILR1_9ZZZZ</name>
<proteinExistence type="predicted"/>
<dbReference type="SUPFAM" id="SSF52266">
    <property type="entry name" value="SGNH hydrolase"/>
    <property type="match status" value="1"/>
</dbReference>
<dbReference type="EMBL" id="VSSQ01117748">
    <property type="protein sequence ID" value="MPN52040.1"/>
    <property type="molecule type" value="Genomic_DNA"/>
</dbReference>
<keyword evidence="2" id="KW-0378">Hydrolase</keyword>
<dbReference type="Gene3D" id="3.40.50.1110">
    <property type="entry name" value="SGNH hydrolase"/>
    <property type="match status" value="1"/>
</dbReference>
<dbReference type="InterPro" id="IPR036514">
    <property type="entry name" value="SGNH_hydro_sf"/>
</dbReference>
<reference evidence="2" key="1">
    <citation type="submission" date="2019-08" db="EMBL/GenBank/DDBJ databases">
        <authorList>
            <person name="Kucharzyk K."/>
            <person name="Murdoch R.W."/>
            <person name="Higgins S."/>
            <person name="Loffler F."/>
        </authorList>
    </citation>
    <scope>NUCLEOTIDE SEQUENCE</scope>
</reference>
<evidence type="ECO:0000313" key="2">
    <source>
        <dbReference type="EMBL" id="MPN52040.1"/>
    </source>
</evidence>
<feature type="domain" description="SGNH hydrolase-type esterase" evidence="1">
    <location>
        <begin position="12"/>
        <end position="153"/>
    </location>
</feature>
<sequence>MLNVCYPEQLFHIVNTGSSGNTVRDLENRWVTDVLDLKPDRIVVCIGFNDVWRQFDSPAVINQHVYPDEYREALCRITEKTMPSVKSMIFMTPYYMETNKEDRMRKRMDEYGAIMKEVAARYVLPCIDLQKEFDAYLQYRHSSYIMWDRVHPGWIGSMIIARAFLRTIGFDRAVI</sequence>
<dbReference type="InterPro" id="IPR051532">
    <property type="entry name" value="Ester_Hydrolysis_Enzymes"/>
</dbReference>
<dbReference type="CDD" id="cd01834">
    <property type="entry name" value="SGNH_hydrolase_like_2"/>
    <property type="match status" value="1"/>
</dbReference>